<reference evidence="2 3" key="1">
    <citation type="submission" date="2022-04" db="EMBL/GenBank/DDBJ databases">
        <title>Positive selection, recombination, and allopatry shape intraspecific diversity of widespread and dominant cyanobacteria.</title>
        <authorList>
            <person name="Wei J."/>
            <person name="Shu W."/>
            <person name="Hu C."/>
        </authorList>
    </citation>
    <scope>NUCLEOTIDE SEQUENCE [LARGE SCALE GENOMIC DNA]</scope>
    <source>
        <strain evidence="2 3">GB2-A5</strain>
    </source>
</reference>
<dbReference type="EMBL" id="JAMPKK010000044">
    <property type="protein sequence ID" value="MEP0866462.1"/>
    <property type="molecule type" value="Genomic_DNA"/>
</dbReference>
<accession>A0ABV0JSR5</accession>
<comment type="caution">
    <text evidence="2">The sequence shown here is derived from an EMBL/GenBank/DDBJ whole genome shotgun (WGS) entry which is preliminary data.</text>
</comment>
<evidence type="ECO:0000256" key="1">
    <source>
        <dbReference type="SAM" id="MobiDB-lite"/>
    </source>
</evidence>
<dbReference type="RefSeq" id="WP_190428069.1">
    <property type="nucleotide sequence ID" value="NZ_JAMPKK010000044.1"/>
</dbReference>
<evidence type="ECO:0000313" key="3">
    <source>
        <dbReference type="Proteomes" id="UP001442494"/>
    </source>
</evidence>
<protein>
    <submittedName>
        <fullName evidence="2">Uncharacterized protein</fullName>
    </submittedName>
</protein>
<gene>
    <name evidence="2" type="ORF">NDI37_18555</name>
</gene>
<sequence>MSTLSSTLTRPQNVANSHPGSNVSPLLTKAVYQTDQQVKFLHLQVEVEILLQQLQSLKKQRLTLDCQDAAFSDAIGSKKL</sequence>
<proteinExistence type="predicted"/>
<organism evidence="2 3">
    <name type="scientific">Funiculus sociatus GB2-A5</name>
    <dbReference type="NCBI Taxonomy" id="2933946"/>
    <lineage>
        <taxon>Bacteria</taxon>
        <taxon>Bacillati</taxon>
        <taxon>Cyanobacteriota</taxon>
        <taxon>Cyanophyceae</taxon>
        <taxon>Coleofasciculales</taxon>
        <taxon>Coleofasciculaceae</taxon>
        <taxon>Funiculus</taxon>
    </lineage>
</organism>
<keyword evidence="3" id="KW-1185">Reference proteome</keyword>
<name>A0ABV0JSR5_9CYAN</name>
<dbReference type="Proteomes" id="UP001442494">
    <property type="component" value="Unassembled WGS sequence"/>
</dbReference>
<feature type="region of interest" description="Disordered" evidence="1">
    <location>
        <begin position="1"/>
        <end position="23"/>
    </location>
</feature>
<evidence type="ECO:0000313" key="2">
    <source>
        <dbReference type="EMBL" id="MEP0866462.1"/>
    </source>
</evidence>